<keyword evidence="5 6" id="KW-0472">Membrane</keyword>
<feature type="transmembrane region" description="Helical" evidence="6">
    <location>
        <begin position="364"/>
        <end position="388"/>
    </location>
</feature>
<dbReference type="GO" id="GO:0005886">
    <property type="term" value="C:plasma membrane"/>
    <property type="evidence" value="ECO:0007669"/>
    <property type="project" value="UniProtKB-SubCell"/>
</dbReference>
<feature type="transmembrane region" description="Helical" evidence="6">
    <location>
        <begin position="453"/>
        <end position="475"/>
    </location>
</feature>
<evidence type="ECO:0000313" key="8">
    <source>
        <dbReference type="EMBL" id="SDR79316.1"/>
    </source>
</evidence>
<dbReference type="PANTHER" id="PTHR30619">
    <property type="entry name" value="DNA INTERNALIZATION/COMPETENCE PROTEIN COMEC/REC2"/>
    <property type="match status" value="1"/>
</dbReference>
<dbReference type="OrthoDB" id="7177610at2"/>
<feature type="transmembrane region" description="Helical" evidence="6">
    <location>
        <begin position="268"/>
        <end position="295"/>
    </location>
</feature>
<keyword evidence="3 6" id="KW-0812">Transmembrane</keyword>
<feature type="domain" description="ComEC/Rec2-related protein" evidence="7">
    <location>
        <begin position="186"/>
        <end position="444"/>
    </location>
</feature>
<feature type="transmembrane region" description="Helical" evidence="6">
    <location>
        <begin position="301"/>
        <end position="323"/>
    </location>
</feature>
<gene>
    <name evidence="8" type="ORF">SAMN04488539_0369</name>
</gene>
<accession>A0A1H1LXN7</accession>
<dbReference type="Proteomes" id="UP000182237">
    <property type="component" value="Chromosome I"/>
</dbReference>
<proteinExistence type="predicted"/>
<evidence type="ECO:0000256" key="5">
    <source>
        <dbReference type="ARBA" id="ARBA00023136"/>
    </source>
</evidence>
<organism evidence="8 9">
    <name type="scientific">Corynebacterium timonense</name>
    <dbReference type="NCBI Taxonomy" id="441500"/>
    <lineage>
        <taxon>Bacteria</taxon>
        <taxon>Bacillati</taxon>
        <taxon>Actinomycetota</taxon>
        <taxon>Actinomycetes</taxon>
        <taxon>Mycobacteriales</taxon>
        <taxon>Corynebacteriaceae</taxon>
        <taxon>Corynebacterium</taxon>
    </lineage>
</organism>
<keyword evidence="9" id="KW-1185">Reference proteome</keyword>
<feature type="transmembrane region" description="Helical" evidence="6">
    <location>
        <begin position="238"/>
        <end position="256"/>
    </location>
</feature>
<evidence type="ECO:0000256" key="3">
    <source>
        <dbReference type="ARBA" id="ARBA00022692"/>
    </source>
</evidence>
<dbReference type="InterPro" id="IPR004477">
    <property type="entry name" value="ComEC_N"/>
</dbReference>
<evidence type="ECO:0000256" key="2">
    <source>
        <dbReference type="ARBA" id="ARBA00022475"/>
    </source>
</evidence>
<evidence type="ECO:0000313" key="9">
    <source>
        <dbReference type="Proteomes" id="UP000182237"/>
    </source>
</evidence>
<evidence type="ECO:0000259" key="7">
    <source>
        <dbReference type="Pfam" id="PF03772"/>
    </source>
</evidence>
<dbReference type="AlphaFoldDB" id="A0A1H1LXN7"/>
<keyword evidence="2" id="KW-1003">Cell membrane</keyword>
<protein>
    <submittedName>
        <fullName evidence="8">Competence protein ComEC</fullName>
    </submittedName>
</protein>
<reference evidence="8 9" key="1">
    <citation type="submission" date="2016-10" db="EMBL/GenBank/DDBJ databases">
        <authorList>
            <person name="de Groot N.N."/>
        </authorList>
    </citation>
    <scope>NUCLEOTIDE SEQUENCE [LARGE SCALE GENOMIC DNA]</scope>
    <source>
        <strain evidence="8 9">DSM 45434</strain>
    </source>
</reference>
<sequence>MQELRLLPAAAVVWAAALVALCVAGWAGALVAAGAAGAALAVRAWGQAVLVGGLGATSAAVAWARVHAARSAEFAGELTGRVAEAPRGLSTGGYLVRVHVRGYPGPVPVFARDVPEDLVAGTTVRAVGDVGENTWPGTVAHTLSGRVEVLAPPQGMAALAAHVRATFVESVAAHVVPGADGVIPGMVLGETSLQTPADTQAYIDSGLSHLSVVSGSNVAIVTTAAVVCAAALRCGLRARIALAGVALLSFAALVGPEPSVLRASVTGLVGLVAVVSSSVAEPVHALSLAVVGLVLVDSNLAVSYGFALSVGATAGIVVLSPFVYRALAPLGWPDILTRALAVAIAADAVTAPLVALMAGRVSLVAVAANLLVAPVVAPVTVLGLAAALLSLLPGGLEVPLLLAIEPLAWWVHAVATAAASVPGATAVASPLLVLVAYGWVGAGLYAGRPAATLATAAALLAAAVLGACVAAPAPLLSDPARVRPYVVSTEDAVELETGTPPARGGTG</sequence>
<comment type="subcellular location">
    <subcellularLocation>
        <location evidence="1">Cell membrane</location>
        <topology evidence="1">Multi-pass membrane protein</topology>
    </subcellularLocation>
</comment>
<feature type="transmembrane region" description="Helical" evidence="6">
    <location>
        <begin position="44"/>
        <end position="64"/>
    </location>
</feature>
<evidence type="ECO:0000256" key="6">
    <source>
        <dbReference type="SAM" id="Phobius"/>
    </source>
</evidence>
<dbReference type="NCBIfam" id="TIGR00360">
    <property type="entry name" value="ComEC_N-term"/>
    <property type="match status" value="1"/>
</dbReference>
<feature type="transmembrane region" description="Helical" evidence="6">
    <location>
        <begin position="427"/>
        <end position="446"/>
    </location>
</feature>
<dbReference type="EMBL" id="LT629765">
    <property type="protein sequence ID" value="SDR79316.1"/>
    <property type="molecule type" value="Genomic_DNA"/>
</dbReference>
<dbReference type="STRING" id="1203190.GCA_000312345_00403"/>
<dbReference type="Pfam" id="PF03772">
    <property type="entry name" value="Competence"/>
    <property type="match status" value="1"/>
</dbReference>
<dbReference type="PANTHER" id="PTHR30619:SF7">
    <property type="entry name" value="BETA-LACTAMASE DOMAIN PROTEIN"/>
    <property type="match status" value="1"/>
</dbReference>
<feature type="transmembrane region" description="Helical" evidence="6">
    <location>
        <begin position="335"/>
        <end position="358"/>
    </location>
</feature>
<keyword evidence="4 6" id="KW-1133">Transmembrane helix</keyword>
<dbReference type="RefSeq" id="WP_081582819.1">
    <property type="nucleotide sequence ID" value="NZ_LT629765.1"/>
</dbReference>
<dbReference type="eggNOG" id="COG0658">
    <property type="taxonomic scope" value="Bacteria"/>
</dbReference>
<evidence type="ECO:0000256" key="4">
    <source>
        <dbReference type="ARBA" id="ARBA00022989"/>
    </source>
</evidence>
<dbReference type="InterPro" id="IPR052159">
    <property type="entry name" value="Competence_DNA_uptake"/>
</dbReference>
<name>A0A1H1LXN7_9CORY</name>
<evidence type="ECO:0000256" key="1">
    <source>
        <dbReference type="ARBA" id="ARBA00004651"/>
    </source>
</evidence>